<sequence length="344" mass="37258">MQASAARSSSMLVTKRRCSSARRNPQQVRPRCVAEVTVRSEVKSKSKPSFDFNQYMKERATLIDAALDKSVPLQYPEVINESMRYSLLAGGKRVRPALCLAACELVGGTIEQAMPTACSLEMIHTMSLIHDDLPSMDNDDFRRGKPTNHKVYGEEIAILAGDALLSLSFEYIARETRDVAPERVLQVIVEVGKAVGSEGLVGGQVVDIKSEGAGVTVGLDTLQYIHEHKTAALLEAAVVSGALLGGAGEVDVDRLRKYSRSIGLAFQVVDDILDITATTEELGKTAGKDLAVAKTTYPSLVGLERSREIADELIEGAKSMLTTYDPAKAAPLYALAEYIRARKN</sequence>
<dbReference type="OrthoDB" id="6921389at2759"/>
<dbReference type="PROSITE" id="PS00723">
    <property type="entry name" value="POLYPRENYL_SYNTHASE_1"/>
    <property type="match status" value="1"/>
</dbReference>
<dbReference type="InterPro" id="IPR033749">
    <property type="entry name" value="Polyprenyl_synt_CS"/>
</dbReference>
<evidence type="ECO:0000256" key="3">
    <source>
        <dbReference type="ARBA" id="ARBA00006706"/>
    </source>
</evidence>
<dbReference type="Pfam" id="PF00348">
    <property type="entry name" value="polyprenyl_synt"/>
    <property type="match status" value="1"/>
</dbReference>
<dbReference type="SFLD" id="SFLDG01017">
    <property type="entry name" value="Polyprenyl_Transferase_Like"/>
    <property type="match status" value="1"/>
</dbReference>
<evidence type="ECO:0000256" key="5">
    <source>
        <dbReference type="ARBA" id="ARBA00022723"/>
    </source>
</evidence>
<protein>
    <recommendedName>
        <fullName evidence="12">Geranylgeranyl diphosphate synthase</fullName>
    </recommendedName>
</protein>
<evidence type="ECO:0000313" key="11">
    <source>
        <dbReference type="Proteomes" id="UP001055712"/>
    </source>
</evidence>
<comment type="cofactor">
    <cofactor evidence="1">
        <name>Mg(2+)</name>
        <dbReference type="ChEBI" id="CHEBI:18420"/>
    </cofactor>
</comment>
<evidence type="ECO:0008006" key="12">
    <source>
        <dbReference type="Google" id="ProtNLM"/>
    </source>
</evidence>
<evidence type="ECO:0000256" key="8">
    <source>
        <dbReference type="RuleBase" id="RU004466"/>
    </source>
</evidence>
<dbReference type="NCBIfam" id="NF045485">
    <property type="entry name" value="FPPsyn"/>
    <property type="match status" value="1"/>
</dbReference>
<keyword evidence="4 8" id="KW-0808">Transferase</keyword>
<evidence type="ECO:0000256" key="9">
    <source>
        <dbReference type="SAM" id="MobiDB-lite"/>
    </source>
</evidence>
<dbReference type="FunFam" id="1.10.600.10:FF:000001">
    <property type="entry name" value="Geranylgeranyl diphosphate synthase"/>
    <property type="match status" value="1"/>
</dbReference>
<keyword evidence="6" id="KW-0460">Magnesium</keyword>
<dbReference type="GO" id="GO:0004659">
    <property type="term" value="F:prenyltransferase activity"/>
    <property type="evidence" value="ECO:0007669"/>
    <property type="project" value="InterPro"/>
</dbReference>
<organism evidence="10 11">
    <name type="scientific">Chlorella vulgaris</name>
    <name type="common">Green alga</name>
    <dbReference type="NCBI Taxonomy" id="3077"/>
    <lineage>
        <taxon>Eukaryota</taxon>
        <taxon>Viridiplantae</taxon>
        <taxon>Chlorophyta</taxon>
        <taxon>core chlorophytes</taxon>
        <taxon>Trebouxiophyceae</taxon>
        <taxon>Chlorellales</taxon>
        <taxon>Chlorellaceae</taxon>
        <taxon>Chlorella clade</taxon>
        <taxon>Chlorella</taxon>
    </lineage>
</organism>
<dbReference type="CDD" id="cd00685">
    <property type="entry name" value="Trans_IPPS_HT"/>
    <property type="match status" value="1"/>
</dbReference>
<feature type="region of interest" description="Disordered" evidence="9">
    <location>
        <begin position="1"/>
        <end position="26"/>
    </location>
</feature>
<feature type="compositionally biased region" description="Polar residues" evidence="9">
    <location>
        <begin position="1"/>
        <end position="12"/>
    </location>
</feature>
<reference evidence="10" key="2">
    <citation type="submission" date="2020-11" db="EMBL/GenBank/DDBJ databases">
        <authorList>
            <person name="Cecchin M."/>
            <person name="Marcolungo L."/>
            <person name="Rossato M."/>
            <person name="Girolomoni L."/>
            <person name="Cosentino E."/>
            <person name="Cuine S."/>
            <person name="Li-Beisson Y."/>
            <person name="Delledonne M."/>
            <person name="Ballottari M."/>
        </authorList>
    </citation>
    <scope>NUCLEOTIDE SEQUENCE</scope>
    <source>
        <strain evidence="10">211/11P</strain>
        <tissue evidence="10">Whole cell</tissue>
    </source>
</reference>
<dbReference type="PANTHER" id="PTHR43281:SF1">
    <property type="entry name" value="FARNESYL DIPHOSPHATE SYNTHASE"/>
    <property type="match status" value="1"/>
</dbReference>
<dbReference type="GO" id="GO:0005737">
    <property type="term" value="C:cytoplasm"/>
    <property type="evidence" value="ECO:0007669"/>
    <property type="project" value="UniProtKB-ARBA"/>
</dbReference>
<dbReference type="AlphaFoldDB" id="A0A9D4YX24"/>
<dbReference type="GO" id="GO:0046872">
    <property type="term" value="F:metal ion binding"/>
    <property type="evidence" value="ECO:0007669"/>
    <property type="project" value="UniProtKB-KW"/>
</dbReference>
<dbReference type="PROSITE" id="PS00444">
    <property type="entry name" value="POLYPRENYL_SYNTHASE_2"/>
    <property type="match status" value="1"/>
</dbReference>
<dbReference type="NCBIfam" id="NF045685">
    <property type="entry name" value="GGPPSynCrtE"/>
    <property type="match status" value="1"/>
</dbReference>
<dbReference type="InterPro" id="IPR053378">
    <property type="entry name" value="Prenyl_diphosphate_synthase"/>
</dbReference>
<name>A0A9D4YX24_CHLVU</name>
<dbReference type="InterPro" id="IPR054848">
    <property type="entry name" value="GGPPSyn_CRT-like"/>
</dbReference>
<accession>A0A9D4YX24</accession>
<dbReference type="SFLD" id="SFLDS00005">
    <property type="entry name" value="Isoprenoid_Synthase_Type_I"/>
    <property type="match status" value="1"/>
</dbReference>
<comment type="pathway">
    <text evidence="2">Isoprenoid biosynthesis.</text>
</comment>
<keyword evidence="7" id="KW-0414">Isoprene biosynthesis</keyword>
<keyword evidence="11" id="KW-1185">Reference proteome</keyword>
<dbReference type="Gene3D" id="1.10.600.10">
    <property type="entry name" value="Farnesyl Diphosphate Synthase"/>
    <property type="match status" value="1"/>
</dbReference>
<evidence type="ECO:0000256" key="4">
    <source>
        <dbReference type="ARBA" id="ARBA00022679"/>
    </source>
</evidence>
<evidence type="ECO:0000256" key="7">
    <source>
        <dbReference type="ARBA" id="ARBA00023229"/>
    </source>
</evidence>
<evidence type="ECO:0000256" key="2">
    <source>
        <dbReference type="ARBA" id="ARBA00005128"/>
    </source>
</evidence>
<dbReference type="InterPro" id="IPR000092">
    <property type="entry name" value="Polyprenyl_synt"/>
</dbReference>
<comment type="similarity">
    <text evidence="3 8">Belongs to the FPP/GGPP synthase family.</text>
</comment>
<evidence type="ECO:0000313" key="10">
    <source>
        <dbReference type="EMBL" id="KAI3431326.1"/>
    </source>
</evidence>
<dbReference type="EMBL" id="SIDB01000006">
    <property type="protein sequence ID" value="KAI3431326.1"/>
    <property type="molecule type" value="Genomic_DNA"/>
</dbReference>
<proteinExistence type="inferred from homology"/>
<dbReference type="Proteomes" id="UP001055712">
    <property type="component" value="Unassembled WGS sequence"/>
</dbReference>
<dbReference type="SUPFAM" id="SSF48576">
    <property type="entry name" value="Terpenoid synthases"/>
    <property type="match status" value="1"/>
</dbReference>
<reference evidence="10" key="1">
    <citation type="journal article" date="2019" name="Plant J.">
        <title>Chlorella vulgaris genome assembly and annotation reveals the molecular basis for metabolic acclimation to high light conditions.</title>
        <authorList>
            <person name="Cecchin M."/>
            <person name="Marcolungo L."/>
            <person name="Rossato M."/>
            <person name="Girolomoni L."/>
            <person name="Cosentino E."/>
            <person name="Cuine S."/>
            <person name="Li-Beisson Y."/>
            <person name="Delledonne M."/>
            <person name="Ballottari M."/>
        </authorList>
    </citation>
    <scope>NUCLEOTIDE SEQUENCE</scope>
    <source>
        <strain evidence="10">211/11P</strain>
    </source>
</reference>
<comment type="caution">
    <text evidence="10">The sequence shown here is derived from an EMBL/GenBank/DDBJ whole genome shotgun (WGS) entry which is preliminary data.</text>
</comment>
<gene>
    <name evidence="10" type="ORF">D9Q98_004384</name>
</gene>
<dbReference type="GO" id="GO:0008299">
    <property type="term" value="P:isoprenoid biosynthetic process"/>
    <property type="evidence" value="ECO:0007669"/>
    <property type="project" value="UniProtKB-KW"/>
</dbReference>
<evidence type="ECO:0000256" key="1">
    <source>
        <dbReference type="ARBA" id="ARBA00001946"/>
    </source>
</evidence>
<keyword evidence="5" id="KW-0479">Metal-binding</keyword>
<dbReference type="PANTHER" id="PTHR43281">
    <property type="entry name" value="FARNESYL DIPHOSPHATE SYNTHASE"/>
    <property type="match status" value="1"/>
</dbReference>
<dbReference type="InterPro" id="IPR008949">
    <property type="entry name" value="Isoprenoid_synthase_dom_sf"/>
</dbReference>
<evidence type="ECO:0000256" key="6">
    <source>
        <dbReference type="ARBA" id="ARBA00022842"/>
    </source>
</evidence>